<keyword evidence="6 8" id="KW-1133">Transmembrane helix</keyword>
<evidence type="ECO:0000313" key="10">
    <source>
        <dbReference type="Proteomes" id="UP000612361"/>
    </source>
</evidence>
<protein>
    <recommendedName>
        <fullName evidence="8">Probable membrane transporter protein</fullName>
    </recommendedName>
</protein>
<feature type="transmembrane region" description="Helical" evidence="8">
    <location>
        <begin position="200"/>
        <end position="218"/>
    </location>
</feature>
<evidence type="ECO:0000256" key="3">
    <source>
        <dbReference type="ARBA" id="ARBA00022448"/>
    </source>
</evidence>
<comment type="caution">
    <text evidence="9">The sequence shown here is derived from an EMBL/GenBank/DDBJ whole genome shotgun (WGS) entry which is preliminary data.</text>
</comment>
<keyword evidence="4 8" id="KW-1003">Cell membrane</keyword>
<dbReference type="Proteomes" id="UP000612361">
    <property type="component" value="Unassembled WGS sequence"/>
</dbReference>
<proteinExistence type="inferred from homology"/>
<name>A0A923I094_9BURK</name>
<dbReference type="PANTHER" id="PTHR30269">
    <property type="entry name" value="TRANSMEMBRANE PROTEIN YFCA"/>
    <property type="match status" value="1"/>
</dbReference>
<accession>A0A923I094</accession>
<evidence type="ECO:0000256" key="6">
    <source>
        <dbReference type="ARBA" id="ARBA00022989"/>
    </source>
</evidence>
<keyword evidence="3" id="KW-0813">Transport</keyword>
<evidence type="ECO:0000256" key="2">
    <source>
        <dbReference type="ARBA" id="ARBA00009142"/>
    </source>
</evidence>
<gene>
    <name evidence="9" type="ORF">H8K47_01535</name>
</gene>
<sequence length="253" mass="27203">MFDWMLLSVAAFFAGFVDAIVGGGGLVQVPALFSMLPGTAPATLLGTNKFASIWGTAVAARNYMQKVSVRWGMLVPAALTAFAFSFFGAYLVTHIPPTQLRKALPFILAAVAVYTFMKKEFGTQDKPLFSGSKEVWLAMLVAAGIGFYDGFFGPGTGSFFMFLFVRFFGYDFLRASVVAKVLNVACNAAALSWFGFSGHVLWLLGGLMAVCQIAGSVLGSQMAIRHGAGFVRKVFLVVVVALICKTTYDGFLR</sequence>
<keyword evidence="10" id="KW-1185">Reference proteome</keyword>
<dbReference type="PANTHER" id="PTHR30269:SF0">
    <property type="entry name" value="MEMBRANE TRANSPORTER PROTEIN YFCA-RELATED"/>
    <property type="match status" value="1"/>
</dbReference>
<dbReference type="Pfam" id="PF01925">
    <property type="entry name" value="TauE"/>
    <property type="match status" value="1"/>
</dbReference>
<dbReference type="GO" id="GO:0005886">
    <property type="term" value="C:plasma membrane"/>
    <property type="evidence" value="ECO:0007669"/>
    <property type="project" value="UniProtKB-SubCell"/>
</dbReference>
<comment type="similarity">
    <text evidence="2 8">Belongs to the 4-toluene sulfonate uptake permease (TSUP) (TC 2.A.102) family.</text>
</comment>
<keyword evidence="5 8" id="KW-0812">Transmembrane</keyword>
<evidence type="ECO:0000256" key="8">
    <source>
        <dbReference type="RuleBase" id="RU363041"/>
    </source>
</evidence>
<reference evidence="9" key="1">
    <citation type="submission" date="2020-08" db="EMBL/GenBank/DDBJ databases">
        <title>Novel species isolated from subtropical streams in China.</title>
        <authorList>
            <person name="Lu H."/>
        </authorList>
    </citation>
    <scope>NUCLEOTIDE SEQUENCE</scope>
    <source>
        <strain evidence="9">CY7W</strain>
    </source>
</reference>
<dbReference type="InterPro" id="IPR002781">
    <property type="entry name" value="TM_pro_TauE-like"/>
</dbReference>
<feature type="transmembrane region" description="Helical" evidence="8">
    <location>
        <begin position="100"/>
        <end position="117"/>
    </location>
</feature>
<feature type="transmembrane region" description="Helical" evidence="8">
    <location>
        <begin position="71"/>
        <end position="93"/>
    </location>
</feature>
<dbReference type="AlphaFoldDB" id="A0A923I094"/>
<feature type="transmembrane region" description="Helical" evidence="8">
    <location>
        <begin position="137"/>
        <end position="165"/>
    </location>
</feature>
<evidence type="ECO:0000256" key="5">
    <source>
        <dbReference type="ARBA" id="ARBA00022692"/>
    </source>
</evidence>
<dbReference type="EMBL" id="JACOGG010000001">
    <property type="protein sequence ID" value="MBC3934030.1"/>
    <property type="molecule type" value="Genomic_DNA"/>
</dbReference>
<evidence type="ECO:0000313" key="9">
    <source>
        <dbReference type="EMBL" id="MBC3934030.1"/>
    </source>
</evidence>
<keyword evidence="7 8" id="KW-0472">Membrane</keyword>
<comment type="subcellular location">
    <subcellularLocation>
        <location evidence="1 8">Cell membrane</location>
        <topology evidence="1 8">Multi-pass membrane protein</topology>
    </subcellularLocation>
</comment>
<evidence type="ECO:0000256" key="4">
    <source>
        <dbReference type="ARBA" id="ARBA00022475"/>
    </source>
</evidence>
<feature type="transmembrane region" description="Helical" evidence="8">
    <location>
        <begin position="230"/>
        <end position="248"/>
    </location>
</feature>
<organism evidence="9 10">
    <name type="scientific">Undibacterium rugosum</name>
    <dbReference type="NCBI Taxonomy" id="2762291"/>
    <lineage>
        <taxon>Bacteria</taxon>
        <taxon>Pseudomonadati</taxon>
        <taxon>Pseudomonadota</taxon>
        <taxon>Betaproteobacteria</taxon>
        <taxon>Burkholderiales</taxon>
        <taxon>Oxalobacteraceae</taxon>
        <taxon>Undibacterium</taxon>
    </lineage>
</organism>
<evidence type="ECO:0000256" key="1">
    <source>
        <dbReference type="ARBA" id="ARBA00004651"/>
    </source>
</evidence>
<feature type="transmembrane region" description="Helical" evidence="8">
    <location>
        <begin position="177"/>
        <end position="194"/>
    </location>
</feature>
<dbReference type="InterPro" id="IPR052017">
    <property type="entry name" value="TSUP"/>
</dbReference>
<evidence type="ECO:0000256" key="7">
    <source>
        <dbReference type="ARBA" id="ARBA00023136"/>
    </source>
</evidence>
<dbReference type="RefSeq" id="WP_186879655.1">
    <property type="nucleotide sequence ID" value="NZ_JACOGG010000001.1"/>
</dbReference>